<dbReference type="EMBL" id="KV748582">
    <property type="protein sequence ID" value="OCL14361.1"/>
    <property type="molecule type" value="Genomic_DNA"/>
</dbReference>
<organism evidence="2 3">
    <name type="scientific">Glonium stellatum</name>
    <dbReference type="NCBI Taxonomy" id="574774"/>
    <lineage>
        <taxon>Eukaryota</taxon>
        <taxon>Fungi</taxon>
        <taxon>Dikarya</taxon>
        <taxon>Ascomycota</taxon>
        <taxon>Pezizomycotina</taxon>
        <taxon>Dothideomycetes</taxon>
        <taxon>Pleosporomycetidae</taxon>
        <taxon>Gloniales</taxon>
        <taxon>Gloniaceae</taxon>
        <taxon>Glonium</taxon>
    </lineage>
</organism>
<protein>
    <submittedName>
        <fullName evidence="2">Uncharacterized protein</fullName>
    </submittedName>
</protein>
<reference evidence="2 3" key="1">
    <citation type="journal article" date="2016" name="Nat. Commun.">
        <title>Ectomycorrhizal ecology is imprinted in the genome of the dominant symbiotic fungus Cenococcum geophilum.</title>
        <authorList>
            <consortium name="DOE Joint Genome Institute"/>
            <person name="Peter M."/>
            <person name="Kohler A."/>
            <person name="Ohm R.A."/>
            <person name="Kuo A."/>
            <person name="Krutzmann J."/>
            <person name="Morin E."/>
            <person name="Arend M."/>
            <person name="Barry K.W."/>
            <person name="Binder M."/>
            <person name="Choi C."/>
            <person name="Clum A."/>
            <person name="Copeland A."/>
            <person name="Grisel N."/>
            <person name="Haridas S."/>
            <person name="Kipfer T."/>
            <person name="LaButti K."/>
            <person name="Lindquist E."/>
            <person name="Lipzen A."/>
            <person name="Maire R."/>
            <person name="Meier B."/>
            <person name="Mihaltcheva S."/>
            <person name="Molinier V."/>
            <person name="Murat C."/>
            <person name="Poggeler S."/>
            <person name="Quandt C.A."/>
            <person name="Sperisen C."/>
            <person name="Tritt A."/>
            <person name="Tisserant E."/>
            <person name="Crous P.W."/>
            <person name="Henrissat B."/>
            <person name="Nehls U."/>
            <person name="Egli S."/>
            <person name="Spatafora J.W."/>
            <person name="Grigoriev I.V."/>
            <person name="Martin F.M."/>
        </authorList>
    </citation>
    <scope>NUCLEOTIDE SEQUENCE [LARGE SCALE GENOMIC DNA]</scope>
    <source>
        <strain evidence="2 3">CBS 207.34</strain>
    </source>
</reference>
<evidence type="ECO:0000313" key="2">
    <source>
        <dbReference type="EMBL" id="OCL14361.1"/>
    </source>
</evidence>
<feature type="signal peptide" evidence="1">
    <location>
        <begin position="1"/>
        <end position="22"/>
    </location>
</feature>
<evidence type="ECO:0000313" key="3">
    <source>
        <dbReference type="Proteomes" id="UP000250140"/>
    </source>
</evidence>
<evidence type="ECO:0000256" key="1">
    <source>
        <dbReference type="SAM" id="SignalP"/>
    </source>
</evidence>
<proteinExistence type="predicted"/>
<keyword evidence="3" id="KW-1185">Reference proteome</keyword>
<sequence length="188" mass="22067">MSLSQNWVYCFEQLLVLSSASATLVFGDRFYTDAEFLGGMNPLLWPIRSGETQAEYDKHILSYFDVLKRLLPNQFDPSQTDVALDASNVISDMNTRLQHAAFRLRHIIEAKDNWAQFAPQYRQWLIDTVKHHIKDIYYGTASMKNFCKGEEMVQFLVVEDRVRRLGLVYDREWDPAIHLMSPKQQWEE</sequence>
<feature type="chain" id="PRO_5034688579" evidence="1">
    <location>
        <begin position="23"/>
        <end position="188"/>
    </location>
</feature>
<gene>
    <name evidence="2" type="ORF">AOQ84DRAFT_351544</name>
</gene>
<accession>A0A8E2FCA9</accession>
<dbReference type="Proteomes" id="UP000250140">
    <property type="component" value="Unassembled WGS sequence"/>
</dbReference>
<dbReference type="AlphaFoldDB" id="A0A8E2FCA9"/>
<name>A0A8E2FCA9_9PEZI</name>
<keyword evidence="1" id="KW-0732">Signal</keyword>